<proteinExistence type="predicted"/>
<protein>
    <recommendedName>
        <fullName evidence="1">Thioredoxin domain-containing protein</fullName>
    </recommendedName>
</protein>
<dbReference type="SUPFAM" id="SSF52833">
    <property type="entry name" value="Thioredoxin-like"/>
    <property type="match status" value="1"/>
</dbReference>
<sequence>MIKKIVKLSSASCSPCKQYEPIFNSFKSELESLGWTIEILDVTEDRGGAYAQKYGVRGVPATLIIEEGKDPVVKMGVVNSVSDLLDS</sequence>
<dbReference type="EMBL" id="FPHR01000009">
    <property type="protein sequence ID" value="SFV76810.1"/>
    <property type="molecule type" value="Genomic_DNA"/>
</dbReference>
<name>A0A1W1D8J4_9ZZZZ</name>
<dbReference type="InterPro" id="IPR013766">
    <property type="entry name" value="Thioredoxin_domain"/>
</dbReference>
<feature type="domain" description="Thioredoxin" evidence="1">
    <location>
        <begin position="5"/>
        <end position="77"/>
    </location>
</feature>
<reference evidence="2" key="1">
    <citation type="submission" date="2016-10" db="EMBL/GenBank/DDBJ databases">
        <authorList>
            <person name="de Groot N.N."/>
        </authorList>
    </citation>
    <scope>NUCLEOTIDE SEQUENCE</scope>
</reference>
<dbReference type="CDD" id="cd02947">
    <property type="entry name" value="TRX_family"/>
    <property type="match status" value="1"/>
</dbReference>
<evidence type="ECO:0000259" key="1">
    <source>
        <dbReference type="Pfam" id="PF00085"/>
    </source>
</evidence>
<organism evidence="2">
    <name type="scientific">hydrothermal vent metagenome</name>
    <dbReference type="NCBI Taxonomy" id="652676"/>
    <lineage>
        <taxon>unclassified sequences</taxon>
        <taxon>metagenomes</taxon>
        <taxon>ecological metagenomes</taxon>
    </lineage>
</organism>
<evidence type="ECO:0000313" key="2">
    <source>
        <dbReference type="EMBL" id="SFV76810.1"/>
    </source>
</evidence>
<accession>A0A1W1D8J4</accession>
<dbReference type="InterPro" id="IPR036249">
    <property type="entry name" value="Thioredoxin-like_sf"/>
</dbReference>
<dbReference type="Pfam" id="PF00085">
    <property type="entry name" value="Thioredoxin"/>
    <property type="match status" value="1"/>
</dbReference>
<dbReference type="AlphaFoldDB" id="A0A1W1D8J4"/>
<gene>
    <name evidence="2" type="ORF">MNB_SUP05-4-470</name>
</gene>
<dbReference type="Gene3D" id="3.40.30.10">
    <property type="entry name" value="Glutaredoxin"/>
    <property type="match status" value="1"/>
</dbReference>